<feature type="transmembrane region" description="Helical" evidence="1">
    <location>
        <begin position="91"/>
        <end position="109"/>
    </location>
</feature>
<protein>
    <submittedName>
        <fullName evidence="2">Uncharacterized protein</fullName>
    </submittedName>
</protein>
<organism evidence="2 3">
    <name type="scientific">Pseudochrobactrum saccharolyticum</name>
    <dbReference type="NCBI Taxonomy" id="354352"/>
    <lineage>
        <taxon>Bacteria</taxon>
        <taxon>Pseudomonadati</taxon>
        <taxon>Pseudomonadota</taxon>
        <taxon>Alphaproteobacteria</taxon>
        <taxon>Hyphomicrobiales</taxon>
        <taxon>Brucellaceae</taxon>
        <taxon>Pseudochrobactrum</taxon>
    </lineage>
</organism>
<evidence type="ECO:0000313" key="3">
    <source>
        <dbReference type="Proteomes" id="UP000531231"/>
    </source>
</evidence>
<feature type="transmembrane region" description="Helical" evidence="1">
    <location>
        <begin position="12"/>
        <end position="34"/>
    </location>
</feature>
<gene>
    <name evidence="2" type="ORF">HNQ68_000776</name>
</gene>
<reference evidence="2 3" key="1">
    <citation type="submission" date="2020-08" db="EMBL/GenBank/DDBJ databases">
        <title>Genomic Encyclopedia of Type Strains, Phase IV (KMG-IV): sequencing the most valuable type-strain genomes for metagenomic binning, comparative biology and taxonomic classification.</title>
        <authorList>
            <person name="Goeker M."/>
        </authorList>
    </citation>
    <scope>NUCLEOTIDE SEQUENCE [LARGE SCALE GENOMIC DNA]</scope>
    <source>
        <strain evidence="2 3">DSM 25620</strain>
    </source>
</reference>
<accession>A0A7W8AI25</accession>
<comment type="caution">
    <text evidence="2">The sequence shown here is derived from an EMBL/GenBank/DDBJ whole genome shotgun (WGS) entry which is preliminary data.</text>
</comment>
<feature type="transmembrane region" description="Helical" evidence="1">
    <location>
        <begin position="121"/>
        <end position="140"/>
    </location>
</feature>
<evidence type="ECO:0000256" key="1">
    <source>
        <dbReference type="SAM" id="Phobius"/>
    </source>
</evidence>
<dbReference type="AlphaFoldDB" id="A0A7W8AI25"/>
<keyword evidence="3" id="KW-1185">Reference proteome</keyword>
<keyword evidence="1" id="KW-0812">Transmembrane</keyword>
<feature type="transmembrane region" description="Helical" evidence="1">
    <location>
        <begin position="54"/>
        <end position="79"/>
    </location>
</feature>
<proteinExistence type="predicted"/>
<sequence>MDKSLQLIGRFTVIIFGYGCAVLAAGLFLNIMLISTIGMLPDIINDGFEYGFGAGLFVATPFMAMIIGYLAFWPALAAIAIGEYFNKRDSLFYSLCGLAAGIILFVAGFQPDVKNADEAVMMMSCAAAGIIGGFTYWLIAGRWSNLVSGKETPETK</sequence>
<dbReference type="Proteomes" id="UP000531231">
    <property type="component" value="Unassembled WGS sequence"/>
</dbReference>
<dbReference type="RefSeq" id="WP_151158738.1">
    <property type="nucleotide sequence ID" value="NZ_JACHIL010000001.1"/>
</dbReference>
<evidence type="ECO:0000313" key="2">
    <source>
        <dbReference type="EMBL" id="MBB5090264.1"/>
    </source>
</evidence>
<keyword evidence="1" id="KW-0472">Membrane</keyword>
<name>A0A7W8AI25_9HYPH</name>
<keyword evidence="1" id="KW-1133">Transmembrane helix</keyword>
<dbReference type="EMBL" id="JACHIL010000001">
    <property type="protein sequence ID" value="MBB5090264.1"/>
    <property type="molecule type" value="Genomic_DNA"/>
</dbReference>